<dbReference type="Pfam" id="PF01918">
    <property type="entry name" value="Alba"/>
    <property type="match status" value="1"/>
</dbReference>
<dbReference type="Gene3D" id="3.30.110.20">
    <property type="entry name" value="Alba-like domain"/>
    <property type="match status" value="1"/>
</dbReference>
<dbReference type="PANTHER" id="PTHR13516:SF5">
    <property type="entry name" value="RIBONUCLEASE P PROTEIN SUBUNIT P25"/>
    <property type="match status" value="1"/>
</dbReference>
<dbReference type="GeneID" id="117348519"/>
<dbReference type="InParanoid" id="A0A6P8PM12"/>
<dbReference type="PANTHER" id="PTHR13516">
    <property type="entry name" value="RIBONUCLEASE P SUBUNIT P25"/>
    <property type="match status" value="1"/>
</dbReference>
<protein>
    <submittedName>
        <fullName evidence="7">Ribonuclease P protein subunit p25</fullName>
    </submittedName>
</protein>
<dbReference type="SUPFAM" id="SSF82704">
    <property type="entry name" value="AlbA-like"/>
    <property type="match status" value="1"/>
</dbReference>
<dbReference type="OrthoDB" id="424402at2759"/>
<evidence type="ECO:0000256" key="2">
    <source>
        <dbReference type="ARBA" id="ARBA00008018"/>
    </source>
</evidence>
<evidence type="ECO:0000313" key="7">
    <source>
        <dbReference type="RefSeq" id="XP_033776626.1"/>
    </source>
</evidence>
<dbReference type="Proteomes" id="UP000515159">
    <property type="component" value="Chromosome 14"/>
</dbReference>
<name>A0A6P8PM12_GEOSA</name>
<dbReference type="InterPro" id="IPR002775">
    <property type="entry name" value="DNA/RNA-bd_Alba-like"/>
</dbReference>
<sequence length="193" mass="21087">MKKRGRGAAAVLKRVLKRRASPVTAPPPPVRCGGDGSGAGGMENFRKVKTCEEESPLPFPGLPAGVVHMKVKEGSKIRNLMAFAMARMRAAGTRHVVFSGCGRAVTKTVTCAEIMKRKLGGLHQVSKVQYRTVQEVWQKEGRAEQLTVPKYVPSICILLSKDALDPGEPGYQPPEPQTEKPPGRERTDKRMKT</sequence>
<dbReference type="FunCoup" id="A0A6P8PM12">
    <property type="interactions" value="195"/>
</dbReference>
<feature type="compositionally biased region" description="Basic and acidic residues" evidence="4">
    <location>
        <begin position="177"/>
        <end position="193"/>
    </location>
</feature>
<reference evidence="7" key="1">
    <citation type="submission" date="2025-08" db="UniProtKB">
        <authorList>
            <consortium name="RefSeq"/>
        </authorList>
    </citation>
    <scope>IDENTIFICATION</scope>
</reference>
<accession>A0A6P8PM12</accession>
<organism evidence="6 7">
    <name type="scientific">Geotrypetes seraphini</name>
    <name type="common">Gaboon caecilian</name>
    <name type="synonym">Caecilia seraphini</name>
    <dbReference type="NCBI Taxonomy" id="260995"/>
    <lineage>
        <taxon>Eukaryota</taxon>
        <taxon>Metazoa</taxon>
        <taxon>Chordata</taxon>
        <taxon>Craniata</taxon>
        <taxon>Vertebrata</taxon>
        <taxon>Euteleostomi</taxon>
        <taxon>Amphibia</taxon>
        <taxon>Gymnophiona</taxon>
        <taxon>Geotrypetes</taxon>
    </lineage>
</organism>
<proteinExistence type="inferred from homology"/>
<evidence type="ECO:0000256" key="1">
    <source>
        <dbReference type="ARBA" id="ARBA00004123"/>
    </source>
</evidence>
<dbReference type="KEGG" id="gsh:117348519"/>
<keyword evidence="3" id="KW-0539">Nucleus</keyword>
<dbReference type="GO" id="GO:0001682">
    <property type="term" value="P:tRNA 5'-leader removal"/>
    <property type="evidence" value="ECO:0007669"/>
    <property type="project" value="TreeGrafter"/>
</dbReference>
<feature type="region of interest" description="Disordered" evidence="4">
    <location>
        <begin position="17"/>
        <end position="38"/>
    </location>
</feature>
<dbReference type="GO" id="GO:0000172">
    <property type="term" value="C:ribonuclease MRP complex"/>
    <property type="evidence" value="ECO:0007669"/>
    <property type="project" value="TreeGrafter"/>
</dbReference>
<evidence type="ECO:0000256" key="3">
    <source>
        <dbReference type="ARBA" id="ARBA00023242"/>
    </source>
</evidence>
<dbReference type="CTD" id="54913"/>
<gene>
    <name evidence="7" type="primary">RPP25</name>
</gene>
<feature type="region of interest" description="Disordered" evidence="4">
    <location>
        <begin position="163"/>
        <end position="193"/>
    </location>
</feature>
<dbReference type="GO" id="GO:0005634">
    <property type="term" value="C:nucleus"/>
    <property type="evidence" value="ECO:0007669"/>
    <property type="project" value="UniProtKB-SubCell"/>
</dbReference>
<comment type="subcellular location">
    <subcellularLocation>
        <location evidence="1">Nucleus</location>
    </subcellularLocation>
</comment>
<comment type="similarity">
    <text evidence="2">Belongs to the histone-like Alba family.</text>
</comment>
<evidence type="ECO:0000259" key="5">
    <source>
        <dbReference type="Pfam" id="PF01918"/>
    </source>
</evidence>
<feature type="domain" description="DNA/RNA-binding protein Alba-like" evidence="5">
    <location>
        <begin position="68"/>
        <end position="131"/>
    </location>
</feature>
<dbReference type="InterPro" id="IPR051958">
    <property type="entry name" value="Alba-like_NAB"/>
</dbReference>
<evidence type="ECO:0000256" key="4">
    <source>
        <dbReference type="SAM" id="MobiDB-lite"/>
    </source>
</evidence>
<dbReference type="AlphaFoldDB" id="A0A6P8PM12"/>
<evidence type="ECO:0000313" key="6">
    <source>
        <dbReference type="Proteomes" id="UP000515159"/>
    </source>
</evidence>
<dbReference type="GO" id="GO:0003723">
    <property type="term" value="F:RNA binding"/>
    <property type="evidence" value="ECO:0007669"/>
    <property type="project" value="TreeGrafter"/>
</dbReference>
<dbReference type="InterPro" id="IPR036882">
    <property type="entry name" value="Alba-like_dom_sf"/>
</dbReference>
<keyword evidence="6" id="KW-1185">Reference proteome</keyword>
<dbReference type="RefSeq" id="XP_033776626.1">
    <property type="nucleotide sequence ID" value="XM_033920735.1"/>
</dbReference>